<comment type="caution">
    <text evidence="1">The sequence shown here is derived from an EMBL/GenBank/DDBJ whole genome shotgun (WGS) entry which is preliminary data.</text>
</comment>
<protein>
    <submittedName>
        <fullName evidence="1">Uncharacterized protein</fullName>
    </submittedName>
</protein>
<keyword evidence="2" id="KW-1185">Reference proteome</keyword>
<accession>A0ABV9W2K4</accession>
<organism evidence="1 2">
    <name type="scientific">Dactylosporangium cerinum</name>
    <dbReference type="NCBI Taxonomy" id="1434730"/>
    <lineage>
        <taxon>Bacteria</taxon>
        <taxon>Bacillati</taxon>
        <taxon>Actinomycetota</taxon>
        <taxon>Actinomycetes</taxon>
        <taxon>Micromonosporales</taxon>
        <taxon>Micromonosporaceae</taxon>
        <taxon>Dactylosporangium</taxon>
    </lineage>
</organism>
<evidence type="ECO:0000313" key="1">
    <source>
        <dbReference type="EMBL" id="MFC5001780.1"/>
    </source>
</evidence>
<reference evidence="2" key="1">
    <citation type="journal article" date="2019" name="Int. J. Syst. Evol. Microbiol.">
        <title>The Global Catalogue of Microorganisms (GCM) 10K type strain sequencing project: providing services to taxonomists for standard genome sequencing and annotation.</title>
        <authorList>
            <consortium name="The Broad Institute Genomics Platform"/>
            <consortium name="The Broad Institute Genome Sequencing Center for Infectious Disease"/>
            <person name="Wu L."/>
            <person name="Ma J."/>
        </authorList>
    </citation>
    <scope>NUCLEOTIDE SEQUENCE [LARGE SCALE GENOMIC DNA]</scope>
    <source>
        <strain evidence="2">CGMCC 4.7152</strain>
    </source>
</reference>
<gene>
    <name evidence="1" type="ORF">ACFPIJ_28570</name>
</gene>
<proteinExistence type="predicted"/>
<name>A0ABV9W2K4_9ACTN</name>
<dbReference type="RefSeq" id="WP_380119227.1">
    <property type="nucleotide sequence ID" value="NZ_JBHSIU010000039.1"/>
</dbReference>
<evidence type="ECO:0000313" key="2">
    <source>
        <dbReference type="Proteomes" id="UP001595912"/>
    </source>
</evidence>
<dbReference type="Proteomes" id="UP001595912">
    <property type="component" value="Unassembled WGS sequence"/>
</dbReference>
<sequence>MALGAESYTFTVAGHHPIQVQPRDLRRYSVSGRRFQVSAWPERR</sequence>
<dbReference type="EMBL" id="JBHSIU010000039">
    <property type="protein sequence ID" value="MFC5001780.1"/>
    <property type="molecule type" value="Genomic_DNA"/>
</dbReference>